<evidence type="ECO:0000256" key="6">
    <source>
        <dbReference type="ARBA" id="ARBA00022777"/>
    </source>
</evidence>
<keyword evidence="6 13" id="KW-0418">Kinase</keyword>
<dbReference type="SMART" id="SM00387">
    <property type="entry name" value="HATPase_c"/>
    <property type="match status" value="1"/>
</dbReference>
<dbReference type="InterPro" id="IPR033479">
    <property type="entry name" value="dCache_1"/>
</dbReference>
<feature type="transmembrane region" description="Helical" evidence="11">
    <location>
        <begin position="313"/>
        <end position="335"/>
    </location>
</feature>
<keyword evidence="5" id="KW-0547">Nucleotide-binding</keyword>
<comment type="caution">
    <text evidence="13">The sequence shown here is derived from an EMBL/GenBank/DDBJ whole genome shotgun (WGS) entry which is preliminary data.</text>
</comment>
<evidence type="ECO:0000256" key="10">
    <source>
        <dbReference type="ARBA" id="ARBA00023136"/>
    </source>
</evidence>
<protein>
    <submittedName>
        <fullName evidence="13">Two-component system sensor histidine kinase YesM</fullName>
        <ecNumber evidence="13">2.7.13.3</ecNumber>
    </submittedName>
</protein>
<keyword evidence="9" id="KW-0902">Two-component regulatory system</keyword>
<sequence>MHFKNRSWAFITMIFKSVLAARLWLIAYVVLIIIPASIFLYAYSQRYSHILEEEVTRSMLQTLKQAEINLDHQFDNLRDTSNSLFTNVKLVEYLNNSSSYSEQIDALKEMRLLIDNIQINTNVFRVRLYVDEQKLFSHEKVNFFTIETLMTRPWYEKVKSASGRLVWTGVYDEKFIENPEDTKFIFSGIRLLRDPNHYDNVSGFLSLDVEAKTLENIVAGISLNNDQRVFIVAPDGSIVFHSDKSLLGTKLESKAVLQAIEANKEGVSPIVENDTQQYVVYTTIDATGWKLVAEVPKKGINSRAASLNQFSSVATLTGVTILFLILVFILLAFIVRGMNRRVQTVIRAIKREGVAGLEERTVTSDGDFNLLEKSVDHLIHRVKDLMEETYRSKVQEREAQLRALQAQINPHFLYNTLDTINWIAIGHKVHDISHMIDGLARYFRLSLNKGKDVVTVTDELELAKVYLEIQQSRFPKSFEFVFELAGKDEAEEETRGGHTLETCLIPKLTLQPIVENALLHGIRKSKGKTGKITIRAYIEEDNLFLSVTDDGIGMDPDFAQTLLTEPRPAMRTDGSGSSYGLYNVNERIRLFSGEAYGLSIQSQLGEGTTITARFQLQQQIIEPNSNS</sequence>
<dbReference type="PANTHER" id="PTHR34220">
    <property type="entry name" value="SENSOR HISTIDINE KINASE YPDA"/>
    <property type="match status" value="1"/>
</dbReference>
<dbReference type="EC" id="2.7.13.3" evidence="13"/>
<dbReference type="Proteomes" id="UP001267290">
    <property type="component" value="Unassembled WGS sequence"/>
</dbReference>
<comment type="subcellular location">
    <subcellularLocation>
        <location evidence="1">Cell membrane</location>
        <topology evidence="1">Multi-pass membrane protein</topology>
    </subcellularLocation>
</comment>
<dbReference type="InterPro" id="IPR005467">
    <property type="entry name" value="His_kinase_dom"/>
</dbReference>
<keyword evidence="14" id="KW-1185">Reference proteome</keyword>
<keyword evidence="8 11" id="KW-1133">Transmembrane helix</keyword>
<evidence type="ECO:0000256" key="9">
    <source>
        <dbReference type="ARBA" id="ARBA00023012"/>
    </source>
</evidence>
<evidence type="ECO:0000256" key="5">
    <source>
        <dbReference type="ARBA" id="ARBA00022741"/>
    </source>
</evidence>
<keyword evidence="2" id="KW-1003">Cell membrane</keyword>
<dbReference type="RefSeq" id="WP_310502633.1">
    <property type="nucleotide sequence ID" value="NZ_JAVDSB010000026.1"/>
</dbReference>
<evidence type="ECO:0000256" key="2">
    <source>
        <dbReference type="ARBA" id="ARBA00022475"/>
    </source>
</evidence>
<dbReference type="PROSITE" id="PS50109">
    <property type="entry name" value="HIS_KIN"/>
    <property type="match status" value="1"/>
</dbReference>
<dbReference type="InterPro" id="IPR036890">
    <property type="entry name" value="HATPase_C_sf"/>
</dbReference>
<feature type="transmembrane region" description="Helical" evidence="11">
    <location>
        <begin position="21"/>
        <end position="43"/>
    </location>
</feature>
<dbReference type="InterPro" id="IPR010559">
    <property type="entry name" value="Sig_transdc_His_kin_internal"/>
</dbReference>
<evidence type="ECO:0000256" key="11">
    <source>
        <dbReference type="SAM" id="Phobius"/>
    </source>
</evidence>
<organism evidence="13 14">
    <name type="scientific">Paenibacillus qinlingensis</name>
    <dbReference type="NCBI Taxonomy" id="1837343"/>
    <lineage>
        <taxon>Bacteria</taxon>
        <taxon>Bacillati</taxon>
        <taxon>Bacillota</taxon>
        <taxon>Bacilli</taxon>
        <taxon>Bacillales</taxon>
        <taxon>Paenibacillaceae</taxon>
        <taxon>Paenibacillus</taxon>
    </lineage>
</organism>
<accession>A0ABU1P6N6</accession>
<evidence type="ECO:0000313" key="14">
    <source>
        <dbReference type="Proteomes" id="UP001267290"/>
    </source>
</evidence>
<dbReference type="Pfam" id="PF02743">
    <property type="entry name" value="dCache_1"/>
    <property type="match status" value="1"/>
</dbReference>
<dbReference type="Gene3D" id="3.30.450.20">
    <property type="entry name" value="PAS domain"/>
    <property type="match status" value="2"/>
</dbReference>
<name>A0ABU1P6N6_9BACL</name>
<evidence type="ECO:0000256" key="1">
    <source>
        <dbReference type="ARBA" id="ARBA00004651"/>
    </source>
</evidence>
<evidence type="ECO:0000256" key="4">
    <source>
        <dbReference type="ARBA" id="ARBA00022692"/>
    </source>
</evidence>
<dbReference type="Pfam" id="PF02518">
    <property type="entry name" value="HATPase_c"/>
    <property type="match status" value="1"/>
</dbReference>
<evidence type="ECO:0000256" key="7">
    <source>
        <dbReference type="ARBA" id="ARBA00022840"/>
    </source>
</evidence>
<gene>
    <name evidence="13" type="ORF">J2736_006513</name>
</gene>
<dbReference type="PANTHER" id="PTHR34220:SF7">
    <property type="entry name" value="SENSOR HISTIDINE KINASE YPDA"/>
    <property type="match status" value="1"/>
</dbReference>
<dbReference type="InterPro" id="IPR050640">
    <property type="entry name" value="Bact_2-comp_sensor_kinase"/>
</dbReference>
<keyword evidence="4 11" id="KW-0812">Transmembrane</keyword>
<dbReference type="Gene3D" id="3.30.565.10">
    <property type="entry name" value="Histidine kinase-like ATPase, C-terminal domain"/>
    <property type="match status" value="1"/>
</dbReference>
<keyword evidence="7" id="KW-0067">ATP-binding</keyword>
<evidence type="ECO:0000256" key="3">
    <source>
        <dbReference type="ARBA" id="ARBA00022679"/>
    </source>
</evidence>
<proteinExistence type="predicted"/>
<dbReference type="EMBL" id="JAVDSB010000026">
    <property type="protein sequence ID" value="MDR6555254.1"/>
    <property type="molecule type" value="Genomic_DNA"/>
</dbReference>
<evidence type="ECO:0000259" key="12">
    <source>
        <dbReference type="PROSITE" id="PS50109"/>
    </source>
</evidence>
<dbReference type="SUPFAM" id="SSF55874">
    <property type="entry name" value="ATPase domain of HSP90 chaperone/DNA topoisomerase II/histidine kinase"/>
    <property type="match status" value="1"/>
</dbReference>
<evidence type="ECO:0000256" key="8">
    <source>
        <dbReference type="ARBA" id="ARBA00022989"/>
    </source>
</evidence>
<dbReference type="CDD" id="cd12912">
    <property type="entry name" value="PDC2_MCP_like"/>
    <property type="match status" value="1"/>
</dbReference>
<dbReference type="Pfam" id="PF06580">
    <property type="entry name" value="His_kinase"/>
    <property type="match status" value="1"/>
</dbReference>
<keyword evidence="3 13" id="KW-0808">Transferase</keyword>
<keyword evidence="10 11" id="KW-0472">Membrane</keyword>
<dbReference type="GO" id="GO:0004673">
    <property type="term" value="F:protein histidine kinase activity"/>
    <property type="evidence" value="ECO:0007669"/>
    <property type="project" value="UniProtKB-EC"/>
</dbReference>
<reference evidence="13 14" key="1">
    <citation type="submission" date="2023-07" db="EMBL/GenBank/DDBJ databases">
        <title>Sorghum-associated microbial communities from plants grown in Nebraska, USA.</title>
        <authorList>
            <person name="Schachtman D."/>
        </authorList>
    </citation>
    <scope>NUCLEOTIDE SEQUENCE [LARGE SCALE GENOMIC DNA]</scope>
    <source>
        <strain evidence="13 14">CC258</strain>
    </source>
</reference>
<dbReference type="InterPro" id="IPR003594">
    <property type="entry name" value="HATPase_dom"/>
</dbReference>
<evidence type="ECO:0000313" key="13">
    <source>
        <dbReference type="EMBL" id="MDR6555254.1"/>
    </source>
</evidence>
<feature type="domain" description="Histidine kinase" evidence="12">
    <location>
        <begin position="510"/>
        <end position="618"/>
    </location>
</feature>